<evidence type="ECO:0000313" key="1">
    <source>
        <dbReference type="EMBL" id="MED6213784.1"/>
    </source>
</evidence>
<dbReference type="Proteomes" id="UP001341840">
    <property type="component" value="Unassembled WGS sequence"/>
</dbReference>
<reference evidence="1 2" key="1">
    <citation type="journal article" date="2023" name="Plants (Basel)">
        <title>Bridging the Gap: Combining Genomics and Transcriptomics Approaches to Understand Stylosanthes scabra, an Orphan Legume from the Brazilian Caatinga.</title>
        <authorList>
            <person name="Ferreira-Neto J.R.C."/>
            <person name="da Silva M.D."/>
            <person name="Binneck E."/>
            <person name="de Melo N.F."/>
            <person name="da Silva R.H."/>
            <person name="de Melo A.L.T.M."/>
            <person name="Pandolfi V."/>
            <person name="Bustamante F.O."/>
            <person name="Brasileiro-Vidal A.C."/>
            <person name="Benko-Iseppon A.M."/>
        </authorList>
    </citation>
    <scope>NUCLEOTIDE SEQUENCE [LARGE SCALE GENOMIC DNA]</scope>
    <source>
        <tissue evidence="1">Leaves</tissue>
    </source>
</reference>
<evidence type="ECO:0000313" key="2">
    <source>
        <dbReference type="Proteomes" id="UP001341840"/>
    </source>
</evidence>
<accession>A0ABU6YUB1</accession>
<proteinExistence type="predicted"/>
<protein>
    <submittedName>
        <fullName evidence="1">Uncharacterized protein</fullName>
    </submittedName>
</protein>
<organism evidence="1 2">
    <name type="scientific">Stylosanthes scabra</name>
    <dbReference type="NCBI Taxonomy" id="79078"/>
    <lineage>
        <taxon>Eukaryota</taxon>
        <taxon>Viridiplantae</taxon>
        <taxon>Streptophyta</taxon>
        <taxon>Embryophyta</taxon>
        <taxon>Tracheophyta</taxon>
        <taxon>Spermatophyta</taxon>
        <taxon>Magnoliopsida</taxon>
        <taxon>eudicotyledons</taxon>
        <taxon>Gunneridae</taxon>
        <taxon>Pentapetalae</taxon>
        <taxon>rosids</taxon>
        <taxon>fabids</taxon>
        <taxon>Fabales</taxon>
        <taxon>Fabaceae</taxon>
        <taxon>Papilionoideae</taxon>
        <taxon>50 kb inversion clade</taxon>
        <taxon>dalbergioids sensu lato</taxon>
        <taxon>Dalbergieae</taxon>
        <taxon>Pterocarpus clade</taxon>
        <taxon>Stylosanthes</taxon>
    </lineage>
</organism>
<dbReference type="EMBL" id="JASCZI010243972">
    <property type="protein sequence ID" value="MED6213784.1"/>
    <property type="molecule type" value="Genomic_DNA"/>
</dbReference>
<comment type="caution">
    <text evidence="1">The sequence shown here is derived from an EMBL/GenBank/DDBJ whole genome shotgun (WGS) entry which is preliminary data.</text>
</comment>
<name>A0ABU6YUB1_9FABA</name>
<gene>
    <name evidence="1" type="ORF">PIB30_096716</name>
</gene>
<sequence>MKKELKDVNLRSENIIPSWFSYSTVEVGAEASHHHGRVAHNNNPPILFSSQLPRPLPPSSLSTIIHRENPNPNNSLIFEGMAASHSATALLQKASEIGAKPYLHDYHHHHHVPESTTTLSSMPPMSSSLSSVSGLLEMASREEIGTRMMFARYHQGFLESYESNNKADDEHTKEASLVVHGDMMMDHHGTSSTSFEEALMMRGMVNNNPKREDGDDNNKNDFDELVSRSVGSHHHGGFNDETRDFLGIGVFSQRELFDLSALHHHHLDSSSYGNQQNQKQPPWQG</sequence>
<keyword evidence="2" id="KW-1185">Reference proteome</keyword>